<name>A0AAV9H797_9PEZI</name>
<keyword evidence="3" id="KW-1185">Reference proteome</keyword>
<keyword evidence="1" id="KW-0812">Transmembrane</keyword>
<feature type="transmembrane region" description="Helical" evidence="1">
    <location>
        <begin position="37"/>
        <end position="63"/>
    </location>
</feature>
<reference evidence="2" key="1">
    <citation type="journal article" date="2023" name="Mol. Phylogenet. Evol.">
        <title>Genome-scale phylogeny and comparative genomics of the fungal order Sordariales.</title>
        <authorList>
            <person name="Hensen N."/>
            <person name="Bonometti L."/>
            <person name="Westerberg I."/>
            <person name="Brannstrom I.O."/>
            <person name="Guillou S."/>
            <person name="Cros-Aarteil S."/>
            <person name="Calhoun S."/>
            <person name="Haridas S."/>
            <person name="Kuo A."/>
            <person name="Mondo S."/>
            <person name="Pangilinan J."/>
            <person name="Riley R."/>
            <person name="LaButti K."/>
            <person name="Andreopoulos B."/>
            <person name="Lipzen A."/>
            <person name="Chen C."/>
            <person name="Yan M."/>
            <person name="Daum C."/>
            <person name="Ng V."/>
            <person name="Clum A."/>
            <person name="Steindorff A."/>
            <person name="Ohm R.A."/>
            <person name="Martin F."/>
            <person name="Silar P."/>
            <person name="Natvig D.O."/>
            <person name="Lalanne C."/>
            <person name="Gautier V."/>
            <person name="Ament-Velasquez S.L."/>
            <person name="Kruys A."/>
            <person name="Hutchinson M.I."/>
            <person name="Powell A.J."/>
            <person name="Barry K."/>
            <person name="Miller A.N."/>
            <person name="Grigoriev I.V."/>
            <person name="Debuchy R."/>
            <person name="Gladieux P."/>
            <person name="Hiltunen Thoren M."/>
            <person name="Johannesson H."/>
        </authorList>
    </citation>
    <scope>NUCLEOTIDE SEQUENCE</scope>
    <source>
        <strain evidence="2">PSN324</strain>
    </source>
</reference>
<keyword evidence="1" id="KW-1133">Transmembrane helix</keyword>
<dbReference type="AlphaFoldDB" id="A0AAV9H797"/>
<evidence type="ECO:0000313" key="2">
    <source>
        <dbReference type="EMBL" id="KAK4456656.1"/>
    </source>
</evidence>
<evidence type="ECO:0000256" key="1">
    <source>
        <dbReference type="SAM" id="Phobius"/>
    </source>
</evidence>
<reference evidence="2" key="2">
    <citation type="submission" date="2023-06" db="EMBL/GenBank/DDBJ databases">
        <authorList>
            <consortium name="Lawrence Berkeley National Laboratory"/>
            <person name="Mondo S.J."/>
            <person name="Hensen N."/>
            <person name="Bonometti L."/>
            <person name="Westerberg I."/>
            <person name="Brannstrom I.O."/>
            <person name="Guillou S."/>
            <person name="Cros-Aarteil S."/>
            <person name="Calhoun S."/>
            <person name="Haridas S."/>
            <person name="Kuo A."/>
            <person name="Pangilinan J."/>
            <person name="Riley R."/>
            <person name="Labutti K."/>
            <person name="Andreopoulos B."/>
            <person name="Lipzen A."/>
            <person name="Chen C."/>
            <person name="Yanf M."/>
            <person name="Daum C."/>
            <person name="Ng V."/>
            <person name="Clum A."/>
            <person name="Steindorff A."/>
            <person name="Ohm R."/>
            <person name="Martin F."/>
            <person name="Silar P."/>
            <person name="Natvig D."/>
            <person name="Lalanne C."/>
            <person name="Gautier V."/>
            <person name="Ament-Velasquez S.L."/>
            <person name="Kruys A."/>
            <person name="Hutchinson M.I."/>
            <person name="Powell A.J."/>
            <person name="Barry K."/>
            <person name="Miller A.N."/>
            <person name="Grigoriev I.V."/>
            <person name="Debuchy R."/>
            <person name="Gladieux P."/>
            <person name="Thoren M.H."/>
            <person name="Johannesson H."/>
        </authorList>
    </citation>
    <scope>NUCLEOTIDE SEQUENCE</scope>
    <source>
        <strain evidence="2">PSN324</strain>
    </source>
</reference>
<dbReference type="EMBL" id="MU865181">
    <property type="protein sequence ID" value="KAK4456656.1"/>
    <property type="molecule type" value="Genomic_DNA"/>
</dbReference>
<proteinExistence type="predicted"/>
<keyword evidence="1" id="KW-0472">Membrane</keyword>
<comment type="caution">
    <text evidence="2">The sequence shown here is derived from an EMBL/GenBank/DDBJ whole genome shotgun (WGS) entry which is preliminary data.</text>
</comment>
<organism evidence="2 3">
    <name type="scientific">Cladorrhinum samala</name>
    <dbReference type="NCBI Taxonomy" id="585594"/>
    <lineage>
        <taxon>Eukaryota</taxon>
        <taxon>Fungi</taxon>
        <taxon>Dikarya</taxon>
        <taxon>Ascomycota</taxon>
        <taxon>Pezizomycotina</taxon>
        <taxon>Sordariomycetes</taxon>
        <taxon>Sordariomycetidae</taxon>
        <taxon>Sordariales</taxon>
        <taxon>Podosporaceae</taxon>
        <taxon>Cladorrhinum</taxon>
    </lineage>
</organism>
<protein>
    <submittedName>
        <fullName evidence="2">Uncharacterized protein</fullName>
    </submittedName>
</protein>
<dbReference type="Proteomes" id="UP001321749">
    <property type="component" value="Unassembled WGS sequence"/>
</dbReference>
<accession>A0AAV9H797</accession>
<evidence type="ECO:0000313" key="3">
    <source>
        <dbReference type="Proteomes" id="UP001321749"/>
    </source>
</evidence>
<gene>
    <name evidence="2" type="ORF">QBC42DRAFT_54990</name>
</gene>
<feature type="transmembrane region" description="Helical" evidence="1">
    <location>
        <begin position="9"/>
        <end position="31"/>
    </location>
</feature>
<sequence>MAADCEDFFFFYFLQTLGFSMGGYFFLVLSLDYTTAFFFFHTALLLLFTFLFFIDIHIFCLRLSYTYTPRRMMFFCISRSVLDQVKEEEAK</sequence>